<keyword evidence="3" id="KW-1185">Reference proteome</keyword>
<reference evidence="2 3" key="1">
    <citation type="submission" date="2021-03" db="EMBL/GenBank/DDBJ databases">
        <title>Fibrella sp. HMF5405 genome sequencing and assembly.</title>
        <authorList>
            <person name="Kang H."/>
            <person name="Kim H."/>
            <person name="Bae S."/>
            <person name="Joh K."/>
        </authorList>
    </citation>
    <scope>NUCLEOTIDE SEQUENCE [LARGE SCALE GENOMIC DNA]</scope>
    <source>
        <strain evidence="2 3">HMF5405</strain>
    </source>
</reference>
<evidence type="ECO:0000313" key="2">
    <source>
        <dbReference type="EMBL" id="MBO0953261.1"/>
    </source>
</evidence>
<keyword evidence="1" id="KW-1133">Transmembrane helix</keyword>
<proteinExistence type="predicted"/>
<evidence type="ECO:0000256" key="1">
    <source>
        <dbReference type="SAM" id="Phobius"/>
    </source>
</evidence>
<protein>
    <recommendedName>
        <fullName evidence="4">DUF4239 domain-containing protein</fullName>
    </recommendedName>
</protein>
<accession>A0ABS3JTC8</accession>
<evidence type="ECO:0000313" key="3">
    <source>
        <dbReference type="Proteomes" id="UP000664628"/>
    </source>
</evidence>
<dbReference type="RefSeq" id="WP_207333213.1">
    <property type="nucleotide sequence ID" value="NZ_JAFMYW010000028.1"/>
</dbReference>
<evidence type="ECO:0008006" key="4">
    <source>
        <dbReference type="Google" id="ProtNLM"/>
    </source>
</evidence>
<dbReference type="Proteomes" id="UP000664628">
    <property type="component" value="Unassembled WGS sequence"/>
</dbReference>
<sequence length="284" mass="32363">MILYTACFLLFCLVAVIIGRYTIVKKLRVYEANFEFYIEFSNAFTDFVDSKQMGKADFQKYGWLLTKMDRMQNLLGYIGIVRYSNPMRREVFNNYPVILNEIPKLNDIYLDNNTIGSIQQALLRYNGITSEEISAIREQLNSYLKCFSEGIAQIVSGPFYVLSAFNLLSLSTVTWLINNKIYRGLSGLVVGIVWLTGFSSDFVTVLGFDPVKNYLAKQFNRDTIKNGNTRNRAVPVISLKSQIKQPLAAQPKKDSNISRTALGNDTFEVKSRPIRAVTPNNHRN</sequence>
<comment type="caution">
    <text evidence="2">The sequence shown here is derived from an EMBL/GenBank/DDBJ whole genome shotgun (WGS) entry which is preliminary data.</text>
</comment>
<dbReference type="EMBL" id="JAFMYW010000028">
    <property type="protein sequence ID" value="MBO0953261.1"/>
    <property type="molecule type" value="Genomic_DNA"/>
</dbReference>
<gene>
    <name evidence="2" type="ORF">J2I46_32115</name>
</gene>
<keyword evidence="1" id="KW-0472">Membrane</keyword>
<organism evidence="2 3">
    <name type="scientific">Fibrella forsythiae</name>
    <dbReference type="NCBI Taxonomy" id="2817061"/>
    <lineage>
        <taxon>Bacteria</taxon>
        <taxon>Pseudomonadati</taxon>
        <taxon>Bacteroidota</taxon>
        <taxon>Cytophagia</taxon>
        <taxon>Cytophagales</taxon>
        <taxon>Spirosomataceae</taxon>
        <taxon>Fibrella</taxon>
    </lineage>
</organism>
<feature type="transmembrane region" description="Helical" evidence="1">
    <location>
        <begin position="159"/>
        <end position="178"/>
    </location>
</feature>
<name>A0ABS3JTC8_9BACT</name>
<keyword evidence="1" id="KW-0812">Transmembrane</keyword>
<feature type="transmembrane region" description="Helical" evidence="1">
    <location>
        <begin position="185"/>
        <end position="208"/>
    </location>
</feature>